<evidence type="ECO:0000259" key="2">
    <source>
        <dbReference type="SMART" id="SM00672"/>
    </source>
</evidence>
<evidence type="ECO:0000256" key="1">
    <source>
        <dbReference type="SAM" id="SignalP"/>
    </source>
</evidence>
<organism evidence="3 4">
    <name type="scientific">Elsinoe australis</name>
    <dbReference type="NCBI Taxonomy" id="40998"/>
    <lineage>
        <taxon>Eukaryota</taxon>
        <taxon>Fungi</taxon>
        <taxon>Dikarya</taxon>
        <taxon>Ascomycota</taxon>
        <taxon>Pezizomycotina</taxon>
        <taxon>Dothideomycetes</taxon>
        <taxon>Dothideomycetidae</taxon>
        <taxon>Myriangiales</taxon>
        <taxon>Elsinoaceae</taxon>
        <taxon>Elsinoe</taxon>
    </lineage>
</organism>
<evidence type="ECO:0000313" key="4">
    <source>
        <dbReference type="Proteomes" id="UP000308133"/>
    </source>
</evidence>
<sequence length="557" mass="63783">MIQQPTIRSRDRPVLWVLLFLLAVVLLANRRTPSAEASRWLSTTWSNYRSAGIVDLTATPAGTRTHPVKVLHEQAVREFEALNARRSKTLEDAASEYRRRWSRHPPPGFEDWFAFAKQQNSTIIDEFDTISEAIQPLWNLTPKRIRTMVAEAASGPDVWTLEFKDGVVVTPKDNWMGLEMGAFLGNLTTKIPDLMILNNPMDEPRVLVSSDQGPDQVQWLDGSMKPSWKAISAPCNGRAKHLKSKPTSSKPHGMSFVTDRDAARDVCQNPYFEDNHGFFMSPTTFVTTDSPVPILSQAAPSTFSDIVYPSTWYWDDRSKDSTDFDYDWDNKTNKLYWAGGTTGGWNPPLHRNQRKWHSQRHRFIDMTQQLTPGQSYSYLGQNAAGDWLRYDIRDFQSELYDTRFTGTAQCDDPVCAEMEEYYHINGKVDERHAYSFRLIIDMDGNSFSGRYHRFLASKSCVLKQTVFREWHDERLVPWLHYVPISTSMDELPEVVRYLATTEEGQEIAKVIAEKGREAHKTSLRRVDAVIYMYRLFLEYARVSSEGRDGGMVSAGGT</sequence>
<name>A0A4U7ANL4_9PEZI</name>
<dbReference type="PANTHER" id="PTHR12203">
    <property type="entry name" value="KDEL LYS-ASP-GLU-LEU CONTAINING - RELATED"/>
    <property type="match status" value="1"/>
</dbReference>
<comment type="caution">
    <text evidence="3">The sequence shown here is derived from an EMBL/GenBank/DDBJ whole genome shotgun (WGS) entry which is preliminary data.</text>
</comment>
<dbReference type="Pfam" id="PF05686">
    <property type="entry name" value="Glyco_transf_90"/>
    <property type="match status" value="1"/>
</dbReference>
<dbReference type="EMBL" id="PTQR01000106">
    <property type="protein sequence ID" value="TKX19718.1"/>
    <property type="molecule type" value="Genomic_DNA"/>
</dbReference>
<evidence type="ECO:0000313" key="3">
    <source>
        <dbReference type="EMBL" id="TKX19718.1"/>
    </source>
</evidence>
<dbReference type="Proteomes" id="UP000308133">
    <property type="component" value="Unassembled WGS sequence"/>
</dbReference>
<dbReference type="SMART" id="SM00672">
    <property type="entry name" value="CAP10"/>
    <property type="match status" value="1"/>
</dbReference>
<proteinExistence type="predicted"/>
<protein>
    <recommendedName>
        <fullName evidence="2">Glycosyl transferase CAP10 domain-containing protein</fullName>
    </recommendedName>
</protein>
<dbReference type="PANTHER" id="PTHR12203:SF61">
    <property type="entry name" value="CAPSULE PROTEIN"/>
    <property type="match status" value="1"/>
</dbReference>
<dbReference type="InterPro" id="IPR006598">
    <property type="entry name" value="CAP10"/>
</dbReference>
<feature type="domain" description="Glycosyl transferase CAP10" evidence="2">
    <location>
        <begin position="254"/>
        <end position="546"/>
    </location>
</feature>
<dbReference type="AlphaFoldDB" id="A0A4U7ANL4"/>
<feature type="chain" id="PRO_5020660824" description="Glycosyl transferase CAP10 domain-containing protein" evidence="1">
    <location>
        <begin position="38"/>
        <end position="557"/>
    </location>
</feature>
<dbReference type="InterPro" id="IPR051091">
    <property type="entry name" value="O-Glucosyltr/Glycosyltrsf_90"/>
</dbReference>
<accession>A0A4U7ANL4</accession>
<feature type="signal peptide" evidence="1">
    <location>
        <begin position="1"/>
        <end position="37"/>
    </location>
</feature>
<keyword evidence="1" id="KW-0732">Signal</keyword>
<reference evidence="3 4" key="1">
    <citation type="submission" date="2018-02" db="EMBL/GenBank/DDBJ databases">
        <title>Draft genome sequences of Elsinoe sp., causing black scab on jojoba.</title>
        <authorList>
            <person name="Stodart B."/>
            <person name="Jeffress S."/>
            <person name="Ash G."/>
            <person name="Arun Chinnappa K."/>
        </authorList>
    </citation>
    <scope>NUCLEOTIDE SEQUENCE [LARGE SCALE GENOMIC DNA]</scope>
    <source>
        <strain evidence="3 4">Hillstone_2</strain>
    </source>
</reference>
<gene>
    <name evidence="3" type="ORF">C1H76_7916</name>
</gene>